<comment type="caution">
    <text evidence="3">The sequence shown here is derived from an EMBL/GenBank/DDBJ whole genome shotgun (WGS) entry which is preliminary data.</text>
</comment>
<dbReference type="InterPro" id="IPR021994">
    <property type="entry name" value="DUF3592"/>
</dbReference>
<reference evidence="4" key="1">
    <citation type="journal article" date="2019" name="Int. J. Syst. Evol. Microbiol.">
        <title>The Global Catalogue of Microorganisms (GCM) 10K type strain sequencing project: providing services to taxonomists for standard genome sequencing and annotation.</title>
        <authorList>
            <consortium name="The Broad Institute Genomics Platform"/>
            <consortium name="The Broad Institute Genome Sequencing Center for Infectious Disease"/>
            <person name="Wu L."/>
            <person name="Ma J."/>
        </authorList>
    </citation>
    <scope>NUCLEOTIDE SEQUENCE [LARGE SCALE GENOMIC DNA]</scope>
    <source>
        <strain evidence="4">JCM 18123</strain>
    </source>
</reference>
<dbReference type="Proteomes" id="UP001499993">
    <property type="component" value="Unassembled WGS sequence"/>
</dbReference>
<keyword evidence="1" id="KW-1133">Transmembrane helix</keyword>
<evidence type="ECO:0000256" key="1">
    <source>
        <dbReference type="SAM" id="Phobius"/>
    </source>
</evidence>
<name>A0ABP9GWJ6_9ACTN</name>
<organism evidence="3 4">
    <name type="scientific">Streptomonospora halophila</name>
    <dbReference type="NCBI Taxonomy" id="427369"/>
    <lineage>
        <taxon>Bacteria</taxon>
        <taxon>Bacillati</taxon>
        <taxon>Actinomycetota</taxon>
        <taxon>Actinomycetes</taxon>
        <taxon>Streptosporangiales</taxon>
        <taxon>Nocardiopsidaceae</taxon>
        <taxon>Streptomonospora</taxon>
    </lineage>
</organism>
<sequence length="170" mass="17347">MKRYSGPSGSSDSGARRGLAIVFAIPCGIAALVLLIIGGVFTLIAQADYSGHTGRAEAVVSTVEVERDTVGSGDDGQGSDDVDITVYVDYSAEGVEYSDVKLNGLNPDDHAEGERLTVAYDPADPGDPVTVESTEEGAFDVFLWVGVGMLAAGGLAGLVGLVLVVVAARG</sequence>
<keyword evidence="1" id="KW-0812">Transmembrane</keyword>
<feature type="transmembrane region" description="Helical" evidence="1">
    <location>
        <begin position="21"/>
        <end position="45"/>
    </location>
</feature>
<proteinExistence type="predicted"/>
<feature type="domain" description="DUF3592" evidence="2">
    <location>
        <begin position="59"/>
        <end position="127"/>
    </location>
</feature>
<dbReference type="EMBL" id="BAABIK010000027">
    <property type="protein sequence ID" value="GAA4952140.1"/>
    <property type="molecule type" value="Genomic_DNA"/>
</dbReference>
<dbReference type="Pfam" id="PF12158">
    <property type="entry name" value="DUF3592"/>
    <property type="match status" value="1"/>
</dbReference>
<accession>A0ABP9GWJ6</accession>
<feature type="transmembrane region" description="Helical" evidence="1">
    <location>
        <begin position="141"/>
        <end position="168"/>
    </location>
</feature>
<gene>
    <name evidence="3" type="ORF">GCM10023224_41030</name>
</gene>
<evidence type="ECO:0000313" key="4">
    <source>
        <dbReference type="Proteomes" id="UP001499993"/>
    </source>
</evidence>
<protein>
    <recommendedName>
        <fullName evidence="2">DUF3592 domain-containing protein</fullName>
    </recommendedName>
</protein>
<keyword evidence="1" id="KW-0472">Membrane</keyword>
<evidence type="ECO:0000313" key="3">
    <source>
        <dbReference type="EMBL" id="GAA4952140.1"/>
    </source>
</evidence>
<evidence type="ECO:0000259" key="2">
    <source>
        <dbReference type="Pfam" id="PF12158"/>
    </source>
</evidence>
<keyword evidence="4" id="KW-1185">Reference proteome</keyword>